<accession>A0A4Y2E0R6</accession>
<proteinExistence type="predicted"/>
<dbReference type="Proteomes" id="UP000499080">
    <property type="component" value="Unassembled WGS sequence"/>
</dbReference>
<protein>
    <submittedName>
        <fullName evidence="1">Uncharacterized protein</fullName>
    </submittedName>
</protein>
<reference evidence="1 2" key="1">
    <citation type="journal article" date="2019" name="Sci. Rep.">
        <title>Orb-weaving spider Araneus ventricosus genome elucidates the spidroin gene catalogue.</title>
        <authorList>
            <person name="Kono N."/>
            <person name="Nakamura H."/>
            <person name="Ohtoshi R."/>
            <person name="Moran D.A.P."/>
            <person name="Shinohara A."/>
            <person name="Yoshida Y."/>
            <person name="Fujiwara M."/>
            <person name="Mori M."/>
            <person name="Tomita M."/>
            <person name="Arakawa K."/>
        </authorList>
    </citation>
    <scope>NUCLEOTIDE SEQUENCE [LARGE SCALE GENOMIC DNA]</scope>
</reference>
<dbReference type="EMBL" id="BGPR01000485">
    <property type="protein sequence ID" value="GBM22720.1"/>
    <property type="molecule type" value="Genomic_DNA"/>
</dbReference>
<name>A0A4Y2E0R6_ARAVE</name>
<evidence type="ECO:0000313" key="1">
    <source>
        <dbReference type="EMBL" id="GBM22720.1"/>
    </source>
</evidence>
<dbReference type="AlphaFoldDB" id="A0A4Y2E0R6"/>
<evidence type="ECO:0000313" key="2">
    <source>
        <dbReference type="Proteomes" id="UP000499080"/>
    </source>
</evidence>
<organism evidence="1 2">
    <name type="scientific">Araneus ventricosus</name>
    <name type="common">Orbweaver spider</name>
    <name type="synonym">Epeira ventricosa</name>
    <dbReference type="NCBI Taxonomy" id="182803"/>
    <lineage>
        <taxon>Eukaryota</taxon>
        <taxon>Metazoa</taxon>
        <taxon>Ecdysozoa</taxon>
        <taxon>Arthropoda</taxon>
        <taxon>Chelicerata</taxon>
        <taxon>Arachnida</taxon>
        <taxon>Araneae</taxon>
        <taxon>Araneomorphae</taxon>
        <taxon>Entelegynae</taxon>
        <taxon>Araneoidea</taxon>
        <taxon>Araneidae</taxon>
        <taxon>Araneus</taxon>
    </lineage>
</organism>
<keyword evidence="2" id="KW-1185">Reference proteome</keyword>
<comment type="caution">
    <text evidence="1">The sequence shown here is derived from an EMBL/GenBank/DDBJ whole genome shotgun (WGS) entry which is preliminary data.</text>
</comment>
<sequence>MRDRCRLGGNVHGHSTSLSIRTDGESSLQLMKLGSIYLSDTNAKSNVQYLIRDQNRRDLTPSTTVPPPISIMIWMGISCQWCYQTTFCAAWGQNKF</sequence>
<gene>
    <name evidence="1" type="ORF">AVEN_81477_1</name>
</gene>